<evidence type="ECO:0000256" key="1">
    <source>
        <dbReference type="SAM" id="Phobius"/>
    </source>
</evidence>
<name>A0A4P6ZX48_9BACL</name>
<sequence>MLNKNVPFIKNALSIPKYLSIKNMSAGTVAAIICCTGPVLIVITAAQNGNLTTSQTISWLFGIYFVGGLLGIIMSLLFGQPIAGAYSIPSAVLMTQAITQYSFNEAVGAYLIAGSLIFIIGFLGWFDRLLIWLPSELVMAMIAGSMIHFGTDMIKSLSMLPLLGTITLLSYFIFAKIFPKIPPIIGAVIVGFTLFPFLAQSSSKMNFTFEMPAIWMPDFSLSAILAISIPITVMLLSTESAQGITVLKDEGYQPQAKKIIMISGIGTMFAGIFGGHSACMGGIMSALCASKDVGPKETRYVAAFISGVWLVIFGLLASLSLSFILLMPQSLIKLIAGLALIGVLLKSLQRSFHGKQFQLGAFFTLIIAMSGVNFLGISATFWALIGGWIVSWFLEKKDFKQRISSSTVISSKAA</sequence>
<dbReference type="RefSeq" id="WP_134209671.1">
    <property type="nucleotide sequence ID" value="NZ_CP038015.1"/>
</dbReference>
<accession>A0A4P6ZX48</accession>
<keyword evidence="1" id="KW-0812">Transmembrane</keyword>
<feature type="transmembrane region" description="Helical" evidence="1">
    <location>
        <begin position="109"/>
        <end position="126"/>
    </location>
</feature>
<dbReference type="OrthoDB" id="9813854at2"/>
<feature type="transmembrane region" description="Helical" evidence="1">
    <location>
        <begin position="57"/>
        <end position="78"/>
    </location>
</feature>
<reference evidence="2 3" key="1">
    <citation type="submission" date="2019-03" db="EMBL/GenBank/DDBJ databases">
        <title>Complete genome sequence of Paenisporosarcina antarctica CGMCC 1.6503T.</title>
        <authorList>
            <person name="Rong J.-C."/>
            <person name="Chi N.-Y."/>
            <person name="Zhang Q.-F."/>
        </authorList>
    </citation>
    <scope>NUCLEOTIDE SEQUENCE [LARGE SCALE GENOMIC DNA]</scope>
    <source>
        <strain evidence="2 3">CGMCC 1.6503</strain>
    </source>
</reference>
<dbReference type="EMBL" id="CP038015">
    <property type="protein sequence ID" value="QBP41011.1"/>
    <property type="molecule type" value="Genomic_DNA"/>
</dbReference>
<dbReference type="Proteomes" id="UP000294292">
    <property type="component" value="Chromosome"/>
</dbReference>
<dbReference type="PANTHER" id="PTHR30199">
    <property type="entry name" value="MFS FAMILY TRANSPORTER, PREDICTED SUBSTRATE BENZOATE"/>
    <property type="match status" value="1"/>
</dbReference>
<dbReference type="GO" id="GO:0042925">
    <property type="term" value="F:benzoate transmembrane transporter activity"/>
    <property type="evidence" value="ECO:0007669"/>
    <property type="project" value="InterPro"/>
</dbReference>
<protein>
    <submittedName>
        <fullName evidence="2">Benzoate/H(+) symporter BenE family transporter</fullName>
    </submittedName>
</protein>
<keyword evidence="1" id="KW-0472">Membrane</keyword>
<feature type="transmembrane region" description="Helical" evidence="1">
    <location>
        <begin position="219"/>
        <end position="238"/>
    </location>
</feature>
<keyword evidence="1" id="KW-1133">Transmembrane helix</keyword>
<evidence type="ECO:0000313" key="3">
    <source>
        <dbReference type="Proteomes" id="UP000294292"/>
    </source>
</evidence>
<feature type="transmembrane region" description="Helical" evidence="1">
    <location>
        <begin position="259"/>
        <end position="287"/>
    </location>
</feature>
<dbReference type="NCBIfam" id="TIGR00843">
    <property type="entry name" value="benE"/>
    <property type="match status" value="1"/>
</dbReference>
<feature type="transmembrane region" description="Helical" evidence="1">
    <location>
        <begin position="299"/>
        <end position="324"/>
    </location>
</feature>
<proteinExistence type="predicted"/>
<feature type="transmembrane region" description="Helical" evidence="1">
    <location>
        <begin position="361"/>
        <end position="394"/>
    </location>
</feature>
<feature type="transmembrane region" description="Helical" evidence="1">
    <location>
        <begin position="181"/>
        <end position="199"/>
    </location>
</feature>
<evidence type="ECO:0000313" key="2">
    <source>
        <dbReference type="EMBL" id="QBP41011.1"/>
    </source>
</evidence>
<dbReference type="Pfam" id="PF03594">
    <property type="entry name" value="BenE"/>
    <property type="match status" value="1"/>
</dbReference>
<dbReference type="GO" id="GO:0005886">
    <property type="term" value="C:plasma membrane"/>
    <property type="evidence" value="ECO:0007669"/>
    <property type="project" value="TreeGrafter"/>
</dbReference>
<dbReference type="PANTHER" id="PTHR30199:SF0">
    <property type="entry name" value="INNER MEMBRANE PROTEIN YDCO"/>
    <property type="match status" value="1"/>
</dbReference>
<gene>
    <name evidence="2" type="primary">benE</name>
    <name evidence="2" type="ORF">E2636_07685</name>
</gene>
<feature type="transmembrane region" description="Helical" evidence="1">
    <location>
        <begin position="21"/>
        <end position="45"/>
    </location>
</feature>
<dbReference type="InterPro" id="IPR004711">
    <property type="entry name" value="Benzoate_Transporter"/>
</dbReference>
<dbReference type="AlphaFoldDB" id="A0A4P6ZX48"/>
<feature type="transmembrane region" description="Helical" evidence="1">
    <location>
        <begin position="156"/>
        <end position="174"/>
    </location>
</feature>
<organism evidence="2 3">
    <name type="scientific">Paenisporosarcina antarctica</name>
    <dbReference type="NCBI Taxonomy" id="417367"/>
    <lineage>
        <taxon>Bacteria</taxon>
        <taxon>Bacillati</taxon>
        <taxon>Bacillota</taxon>
        <taxon>Bacilli</taxon>
        <taxon>Bacillales</taxon>
        <taxon>Caryophanaceae</taxon>
        <taxon>Paenisporosarcina</taxon>
    </lineage>
</organism>
<feature type="transmembrane region" description="Helical" evidence="1">
    <location>
        <begin position="331"/>
        <end position="349"/>
    </location>
</feature>
<keyword evidence="3" id="KW-1185">Reference proteome</keyword>
<dbReference type="KEGG" id="panc:E2636_07685"/>